<accession>A0AAD1XL30</accession>
<gene>
    <name evidence="1" type="ORF">ECRASSUSDP1_LOCUS16009</name>
</gene>
<proteinExistence type="predicted"/>
<dbReference type="AlphaFoldDB" id="A0AAD1XL30"/>
<reference evidence="1" key="1">
    <citation type="submission" date="2023-07" db="EMBL/GenBank/DDBJ databases">
        <authorList>
            <consortium name="AG Swart"/>
            <person name="Singh M."/>
            <person name="Singh A."/>
            <person name="Seah K."/>
            <person name="Emmerich C."/>
        </authorList>
    </citation>
    <scope>NUCLEOTIDE SEQUENCE</scope>
    <source>
        <strain evidence="1">DP1</strain>
    </source>
</reference>
<evidence type="ECO:0000313" key="1">
    <source>
        <dbReference type="EMBL" id="CAI2374652.1"/>
    </source>
</evidence>
<name>A0AAD1XL30_EUPCR</name>
<dbReference type="Proteomes" id="UP001295684">
    <property type="component" value="Unassembled WGS sequence"/>
</dbReference>
<comment type="caution">
    <text evidence="1">The sequence shown here is derived from an EMBL/GenBank/DDBJ whole genome shotgun (WGS) entry which is preliminary data.</text>
</comment>
<keyword evidence="2" id="KW-1185">Reference proteome</keyword>
<organism evidence="1 2">
    <name type="scientific">Euplotes crassus</name>
    <dbReference type="NCBI Taxonomy" id="5936"/>
    <lineage>
        <taxon>Eukaryota</taxon>
        <taxon>Sar</taxon>
        <taxon>Alveolata</taxon>
        <taxon>Ciliophora</taxon>
        <taxon>Intramacronucleata</taxon>
        <taxon>Spirotrichea</taxon>
        <taxon>Hypotrichia</taxon>
        <taxon>Euplotida</taxon>
        <taxon>Euplotidae</taxon>
        <taxon>Moneuplotes</taxon>
    </lineage>
</organism>
<sequence>MLLHVAKSEVTISYPHRLCYKHSEDYKEPKGKITIIERPRHCWEVLTGTGADKRYIAIGALEWLSMNSSKEEYLCKCTGLRRYYIHEWVHAERLGLFLLDKRSVTSCYNLTRMWTRNHICRSSALRDSQSS</sequence>
<evidence type="ECO:0000313" key="2">
    <source>
        <dbReference type="Proteomes" id="UP001295684"/>
    </source>
</evidence>
<protein>
    <submittedName>
        <fullName evidence="1">Uncharacterized protein</fullName>
    </submittedName>
</protein>
<dbReference type="EMBL" id="CAMPGE010016075">
    <property type="protein sequence ID" value="CAI2374652.1"/>
    <property type="molecule type" value="Genomic_DNA"/>
</dbReference>